<gene>
    <name evidence="2" type="ORF">SporoS204_03280</name>
</gene>
<dbReference type="Proteomes" id="UP000192486">
    <property type="component" value="Chromosome"/>
</dbReference>
<evidence type="ECO:0008006" key="4">
    <source>
        <dbReference type="Google" id="ProtNLM"/>
    </source>
</evidence>
<organism evidence="2 3">
    <name type="scientific">Sporosarcina ureae</name>
    <dbReference type="NCBI Taxonomy" id="1571"/>
    <lineage>
        <taxon>Bacteria</taxon>
        <taxon>Bacillati</taxon>
        <taxon>Bacillota</taxon>
        <taxon>Bacilli</taxon>
        <taxon>Bacillales</taxon>
        <taxon>Caryophanaceae</taxon>
        <taxon>Sporosarcina</taxon>
    </lineage>
</organism>
<accession>A0ABM6JSW6</accession>
<name>A0ABM6JSW6_SPOUR</name>
<feature type="signal peptide" evidence="1">
    <location>
        <begin position="1"/>
        <end position="23"/>
    </location>
</feature>
<keyword evidence="3" id="KW-1185">Reference proteome</keyword>
<proteinExistence type="predicted"/>
<dbReference type="EMBL" id="CP015108">
    <property type="protein sequence ID" value="ARF13286.1"/>
    <property type="molecule type" value="Genomic_DNA"/>
</dbReference>
<evidence type="ECO:0000313" key="2">
    <source>
        <dbReference type="EMBL" id="ARF13286.1"/>
    </source>
</evidence>
<evidence type="ECO:0000313" key="3">
    <source>
        <dbReference type="Proteomes" id="UP000192486"/>
    </source>
</evidence>
<keyword evidence="1" id="KW-0732">Signal</keyword>
<evidence type="ECO:0000256" key="1">
    <source>
        <dbReference type="SAM" id="SignalP"/>
    </source>
</evidence>
<dbReference type="PROSITE" id="PS51257">
    <property type="entry name" value="PROKAR_LIPOPROTEIN"/>
    <property type="match status" value="1"/>
</dbReference>
<sequence>MRKRMLLLSVFLLLTACSFNPSSQNTIIDWVDFVKWNDTTYGAKYEMNELEKDWETAGEVGEVQYMLDGHADAYHQSKNGDATYLSKGTKLFAMKGYDPAFRIIADGKVYEVTESDTAETVGDFLDIKGKVQRVILQSEQDLSFIGEFSDEHAERLIAELLIMPYEPDKRATEGERVFFGIELVDGTMTRSLYWPETGYVNYGGMASEEMKEIFEAEMGEYGY</sequence>
<feature type="chain" id="PRO_5047435047" description="Lipoprotein" evidence="1">
    <location>
        <begin position="24"/>
        <end position="223"/>
    </location>
</feature>
<protein>
    <recommendedName>
        <fullName evidence="4">Lipoprotein</fullName>
    </recommendedName>
</protein>
<dbReference type="RefSeq" id="WP_029052854.1">
    <property type="nucleotide sequence ID" value="NZ_CP015108.1"/>
</dbReference>
<reference evidence="2 3" key="1">
    <citation type="submission" date="2016-04" db="EMBL/GenBank/DDBJ databases">
        <title>Comparative Genomics and Epigenetics of Sporosarcina ureae.</title>
        <authorList>
            <person name="Oliver A.S."/>
            <person name="Cooper K.K."/>
        </authorList>
    </citation>
    <scope>NUCLEOTIDE SEQUENCE [LARGE SCALE GENOMIC DNA]</scope>
    <source>
        <strain evidence="2 3">S204</strain>
    </source>
</reference>